<evidence type="ECO:0000313" key="2">
    <source>
        <dbReference type="EMBL" id="CDP22327.1"/>
    </source>
</evidence>
<protein>
    <submittedName>
        <fullName evidence="2">Uncharacterized protein</fullName>
    </submittedName>
</protein>
<reference evidence="2 3" key="1">
    <citation type="journal article" date="2008" name="Genome Biol.">
        <title>The genome sequence of the model ascomycete fungus Podospora anserina.</title>
        <authorList>
            <person name="Espagne E."/>
            <person name="Lespinet O."/>
            <person name="Malagnac F."/>
            <person name="Da Silva C."/>
            <person name="Jaillon O."/>
            <person name="Porcel B.M."/>
            <person name="Couloux A."/>
            <person name="Aury J.-M."/>
            <person name="Segurens B."/>
            <person name="Poulain J."/>
            <person name="Anthouard V."/>
            <person name="Grossetete S."/>
            <person name="Khalili H."/>
            <person name="Coppin E."/>
            <person name="Dequard-Chablat M."/>
            <person name="Picard M."/>
            <person name="Contamine V."/>
            <person name="Arnaise S."/>
            <person name="Bourdais A."/>
            <person name="Berteaux-Lecellier V."/>
            <person name="Gautheret D."/>
            <person name="de Vries R.P."/>
            <person name="Battaglia E."/>
            <person name="Coutinho P.M."/>
            <person name="Danchin E.G.J."/>
            <person name="Henrissat B."/>
            <person name="El Khoury R."/>
            <person name="Sainsard-Chanet A."/>
            <person name="Boivin A."/>
            <person name="Pinan-Lucarre B."/>
            <person name="Sellem C.H."/>
            <person name="Debuchy R."/>
            <person name="Wincker P."/>
            <person name="Weissenbach J."/>
            <person name="Silar P."/>
        </authorList>
    </citation>
    <scope>NUCLEOTIDE SEQUENCE [LARGE SCALE GENOMIC DNA]</scope>
    <source>
        <strain evidence="3">S / ATCC MYA-4624 / DSM 980 / FGSC 10383</strain>
    </source>
</reference>
<evidence type="ECO:0000313" key="3">
    <source>
        <dbReference type="Proteomes" id="UP000001197"/>
    </source>
</evidence>
<organism evidence="2 3">
    <name type="scientific">Podospora anserina (strain S / ATCC MYA-4624 / DSM 980 / FGSC 10383)</name>
    <name type="common">Pleurage anserina</name>
    <dbReference type="NCBI Taxonomy" id="515849"/>
    <lineage>
        <taxon>Eukaryota</taxon>
        <taxon>Fungi</taxon>
        <taxon>Dikarya</taxon>
        <taxon>Ascomycota</taxon>
        <taxon>Pezizomycotina</taxon>
        <taxon>Sordariomycetes</taxon>
        <taxon>Sordariomycetidae</taxon>
        <taxon>Sordariales</taxon>
        <taxon>Podosporaceae</taxon>
        <taxon>Podospora</taxon>
        <taxon>Podospora anserina</taxon>
    </lineage>
</organism>
<dbReference type="STRING" id="515849.A0A090CBI2"/>
<accession>A0A090CBI2</accession>
<sequence>MSRLFRPSSVLRFPKVLTKVPTGQVIKIERVRLRHRRRLRLVTFAIKTVLIYQFFEICVAGPLVKVLENQELMESMPEEEEAVDIFIPFPLTTERHEPQPYSGKDPEWREFVRLSKDKERLDQIRRDTVQMVCDAAEKNPALTWKVGKDMKVRRYWMDIDFPYRAPPVYTRKGLLITDEVIAIAETEVESATVKLLERVLWPKPMALSTWALGKALVGRQFSSVAQFFGFEGDSSTHPPDRPVSAGPLPLPTNHSSDVQKALERIRAQATKRPEDVNDPRSISPTPNTPPGPSRDKSISIPNRPPAEHNGNPEKFVGQEKVQSLVGLKPWEEFMKTYTKVWKPIRPDPPRGCFAVSGLVEIETSRGYLVIDVLSWYNPKTRSHDRKSMWMSVRRMQYKQQAPMRP</sequence>
<evidence type="ECO:0000256" key="1">
    <source>
        <dbReference type="SAM" id="MobiDB-lite"/>
    </source>
</evidence>
<proteinExistence type="predicted"/>
<feature type="compositionally biased region" description="Basic and acidic residues" evidence="1">
    <location>
        <begin position="260"/>
        <end position="278"/>
    </location>
</feature>
<dbReference type="eggNOG" id="ENOG502S3UT">
    <property type="taxonomic scope" value="Eukaryota"/>
</dbReference>
<dbReference type="EMBL" id="FO904936">
    <property type="protein sequence ID" value="CDP22327.1"/>
    <property type="molecule type" value="Genomic_DNA"/>
</dbReference>
<name>A0A090CBI2_PODAN</name>
<reference evidence="3" key="2">
    <citation type="journal article" date="2014" name="Genetics">
        <title>Maintaining two mating types: Structure of the mating type locus and its role in heterokaryosis in Podospora anserina.</title>
        <authorList>
            <person name="Grognet P."/>
            <person name="Bidard F."/>
            <person name="Kuchly C."/>
            <person name="Tong L.C.H."/>
            <person name="Coppin E."/>
            <person name="Benkhali J.A."/>
            <person name="Couloux A."/>
            <person name="Wincker P."/>
            <person name="Debuchy R."/>
            <person name="Silar P."/>
        </authorList>
    </citation>
    <scope>GENOME REANNOTATION</scope>
    <source>
        <strain evidence="3">S / ATCC MYA-4624 / DSM 980 / FGSC 10383</strain>
    </source>
</reference>
<dbReference type="InParanoid" id="A0A090CBI2"/>
<feature type="region of interest" description="Disordered" evidence="1">
    <location>
        <begin position="232"/>
        <end position="316"/>
    </location>
</feature>
<dbReference type="AlphaFoldDB" id="A0A090CBI2"/>
<dbReference type="Proteomes" id="UP000001197">
    <property type="component" value="Chromosome 1"/>
</dbReference>
<keyword evidence="3" id="KW-1185">Reference proteome</keyword>